<gene>
    <name evidence="2" type="ORF">METZ01_LOCUS490237</name>
</gene>
<feature type="domain" description="Peptidase S9A N-terminal" evidence="1">
    <location>
        <begin position="62"/>
        <end position="114"/>
    </location>
</feature>
<dbReference type="Pfam" id="PF02897">
    <property type="entry name" value="Peptidase_S9_N"/>
    <property type="match status" value="1"/>
</dbReference>
<proteinExistence type="predicted"/>
<dbReference type="SUPFAM" id="SSF50993">
    <property type="entry name" value="Peptidase/esterase 'gauge' domain"/>
    <property type="match status" value="1"/>
</dbReference>
<dbReference type="GO" id="GO:0004252">
    <property type="term" value="F:serine-type endopeptidase activity"/>
    <property type="evidence" value="ECO:0007669"/>
    <property type="project" value="InterPro"/>
</dbReference>
<organism evidence="2">
    <name type="scientific">marine metagenome</name>
    <dbReference type="NCBI Taxonomy" id="408172"/>
    <lineage>
        <taxon>unclassified sequences</taxon>
        <taxon>metagenomes</taxon>
        <taxon>ecological metagenomes</taxon>
    </lineage>
</organism>
<dbReference type="InterPro" id="IPR029058">
    <property type="entry name" value="AB_hydrolase_fold"/>
</dbReference>
<name>A0A383CZF5_9ZZZZ</name>
<evidence type="ECO:0000313" key="2">
    <source>
        <dbReference type="EMBL" id="SVE37383.1"/>
    </source>
</evidence>
<sequence length="118" mass="13159">MGNADAVLSLRYNIQEQVIMSNPRKNGPRRPSLFSPIRYAGILLGISTLLPAAENATSDKPPVAKKIPEKTTLHSDSRIDEYSWLRDIEDPSTRAYLEAENQYAEAALKPLQPLVKLL</sequence>
<feature type="non-terminal residue" evidence="2">
    <location>
        <position position="118"/>
    </location>
</feature>
<reference evidence="2" key="1">
    <citation type="submission" date="2018-05" db="EMBL/GenBank/DDBJ databases">
        <authorList>
            <person name="Lanie J.A."/>
            <person name="Ng W.-L."/>
            <person name="Kazmierczak K.M."/>
            <person name="Andrzejewski T.M."/>
            <person name="Davidsen T.M."/>
            <person name="Wayne K.J."/>
            <person name="Tettelin H."/>
            <person name="Glass J.I."/>
            <person name="Rusch D."/>
            <person name="Podicherti R."/>
            <person name="Tsui H.-C.T."/>
            <person name="Winkler M.E."/>
        </authorList>
    </citation>
    <scope>NUCLEOTIDE SEQUENCE</scope>
</reference>
<dbReference type="EMBL" id="UINC01212869">
    <property type="protein sequence ID" value="SVE37383.1"/>
    <property type="molecule type" value="Genomic_DNA"/>
</dbReference>
<dbReference type="AlphaFoldDB" id="A0A383CZF5"/>
<dbReference type="InterPro" id="IPR023302">
    <property type="entry name" value="Pept_S9A_N"/>
</dbReference>
<dbReference type="Gene3D" id="3.40.50.1820">
    <property type="entry name" value="alpha/beta hydrolase"/>
    <property type="match status" value="1"/>
</dbReference>
<evidence type="ECO:0000259" key="1">
    <source>
        <dbReference type="Pfam" id="PF02897"/>
    </source>
</evidence>
<accession>A0A383CZF5</accession>
<protein>
    <recommendedName>
        <fullName evidence="1">Peptidase S9A N-terminal domain-containing protein</fullName>
    </recommendedName>
</protein>